<dbReference type="Proteomes" id="UP000318437">
    <property type="component" value="Unassembled WGS sequence"/>
</dbReference>
<keyword evidence="2" id="KW-1185">Reference proteome</keyword>
<comment type="caution">
    <text evidence="1">The sequence shown here is derived from an EMBL/GenBank/DDBJ whole genome shotgun (WGS) entry which is preliminary data.</text>
</comment>
<name>A0A5C6D026_9BACT</name>
<dbReference type="AlphaFoldDB" id="A0A5C6D026"/>
<reference evidence="1 2" key="1">
    <citation type="submission" date="2019-02" db="EMBL/GenBank/DDBJ databases">
        <title>Deep-cultivation of Planctomycetes and their phenomic and genomic characterization uncovers novel biology.</title>
        <authorList>
            <person name="Wiegand S."/>
            <person name="Jogler M."/>
            <person name="Boedeker C."/>
            <person name="Pinto D."/>
            <person name="Vollmers J."/>
            <person name="Rivas-Marin E."/>
            <person name="Kohn T."/>
            <person name="Peeters S.H."/>
            <person name="Heuer A."/>
            <person name="Rast P."/>
            <person name="Oberbeckmann S."/>
            <person name="Bunk B."/>
            <person name="Jeske O."/>
            <person name="Meyerdierks A."/>
            <person name="Storesund J.E."/>
            <person name="Kallscheuer N."/>
            <person name="Luecker S."/>
            <person name="Lage O.M."/>
            <person name="Pohl T."/>
            <person name="Merkel B.J."/>
            <person name="Hornburger P."/>
            <person name="Mueller R.-W."/>
            <person name="Bruemmer F."/>
            <person name="Labrenz M."/>
            <person name="Spormann A.M."/>
            <person name="Op Den Camp H."/>
            <person name="Overmann J."/>
            <person name="Amann R."/>
            <person name="Jetten M.S.M."/>
            <person name="Mascher T."/>
            <person name="Medema M.H."/>
            <person name="Devos D.P."/>
            <person name="Kaster A.-K."/>
            <person name="Ovreas L."/>
            <person name="Rohde M."/>
            <person name="Galperin M.Y."/>
            <person name="Jogler C."/>
        </authorList>
    </citation>
    <scope>NUCLEOTIDE SEQUENCE [LARGE SCALE GENOMIC DNA]</scope>
    <source>
        <strain evidence="1 2">Pla144</strain>
    </source>
</reference>
<gene>
    <name evidence="1" type="ORF">Pla144_09960</name>
</gene>
<evidence type="ECO:0000313" key="1">
    <source>
        <dbReference type="EMBL" id="TWU30210.1"/>
    </source>
</evidence>
<dbReference type="EMBL" id="SJPS01000001">
    <property type="protein sequence ID" value="TWU30210.1"/>
    <property type="molecule type" value="Genomic_DNA"/>
</dbReference>
<protein>
    <submittedName>
        <fullName evidence="1">Uncharacterized protein</fullName>
    </submittedName>
</protein>
<accession>A0A5C6D026</accession>
<sequence length="92" mass="10028">MREEFSAFNNVAAMTHLKACVTRLKDSRPRGRYASGIAVAAAEIGDRNSPPNYACLAQGCPTKFALIWCGDNTEQKATVLDIACERHGASRR</sequence>
<proteinExistence type="predicted"/>
<organism evidence="1 2">
    <name type="scientific">Bythopirellula polymerisocia</name>
    <dbReference type="NCBI Taxonomy" id="2528003"/>
    <lineage>
        <taxon>Bacteria</taxon>
        <taxon>Pseudomonadati</taxon>
        <taxon>Planctomycetota</taxon>
        <taxon>Planctomycetia</taxon>
        <taxon>Pirellulales</taxon>
        <taxon>Lacipirellulaceae</taxon>
        <taxon>Bythopirellula</taxon>
    </lineage>
</organism>
<evidence type="ECO:0000313" key="2">
    <source>
        <dbReference type="Proteomes" id="UP000318437"/>
    </source>
</evidence>